<proteinExistence type="predicted"/>
<sequence length="110" mass="12471">MFNFCIHMDLCCSTEHIRKNWLFSQSVDGADASAFFFSLIETAKRSDLNPMDYVEAICTFGPGGKTDEQWEALLPDKIDLGRLTEMRERRLAAKPDPARTTAYNFVGATR</sequence>
<dbReference type="RefSeq" id="WP_117328983.1">
    <property type="nucleotide sequence ID" value="NZ_QUWK01000001.1"/>
</dbReference>
<gene>
    <name evidence="1" type="ORF">DYP60_00905</name>
</gene>
<dbReference type="EMBL" id="QUWK01000001">
    <property type="protein sequence ID" value="RFU96162.1"/>
    <property type="molecule type" value="Genomic_DNA"/>
</dbReference>
<name>A0A372MK52_9SPIR</name>
<reference evidence="2" key="1">
    <citation type="submission" date="2018-08" db="EMBL/GenBank/DDBJ databases">
        <authorList>
            <person name="Grouzdev D.S."/>
            <person name="Krutkina M.S."/>
        </authorList>
    </citation>
    <scope>NUCLEOTIDE SEQUENCE [LARGE SCALE GENOMIC DNA]</scope>
    <source>
        <strain evidence="2">4-11</strain>
    </source>
</reference>
<protein>
    <submittedName>
        <fullName evidence="1">Transposase domain-containing protein</fullName>
    </submittedName>
</protein>
<evidence type="ECO:0000313" key="2">
    <source>
        <dbReference type="Proteomes" id="UP000264002"/>
    </source>
</evidence>
<reference evidence="1 2" key="2">
    <citation type="submission" date="2018-09" db="EMBL/GenBank/DDBJ databases">
        <title>Genome of Sphaerochaeta halotolerans strain 4-11.</title>
        <authorList>
            <person name="Nazina T.N."/>
            <person name="Sokolova D.S."/>
        </authorList>
    </citation>
    <scope>NUCLEOTIDE SEQUENCE [LARGE SCALE GENOMIC DNA]</scope>
    <source>
        <strain evidence="1 2">4-11</strain>
    </source>
</reference>
<keyword evidence="2" id="KW-1185">Reference proteome</keyword>
<evidence type="ECO:0000313" key="1">
    <source>
        <dbReference type="EMBL" id="RFU96162.1"/>
    </source>
</evidence>
<organism evidence="1 2">
    <name type="scientific">Sphaerochaeta halotolerans</name>
    <dbReference type="NCBI Taxonomy" id="2293840"/>
    <lineage>
        <taxon>Bacteria</taxon>
        <taxon>Pseudomonadati</taxon>
        <taxon>Spirochaetota</taxon>
        <taxon>Spirochaetia</taxon>
        <taxon>Spirochaetales</taxon>
        <taxon>Sphaerochaetaceae</taxon>
        <taxon>Sphaerochaeta</taxon>
    </lineage>
</organism>
<accession>A0A372MK52</accession>
<dbReference type="Proteomes" id="UP000264002">
    <property type="component" value="Unassembled WGS sequence"/>
</dbReference>
<dbReference type="AlphaFoldDB" id="A0A372MK52"/>
<comment type="caution">
    <text evidence="1">The sequence shown here is derived from an EMBL/GenBank/DDBJ whole genome shotgun (WGS) entry which is preliminary data.</text>
</comment>